<evidence type="ECO:0000256" key="3">
    <source>
        <dbReference type="ARBA" id="ARBA00022723"/>
    </source>
</evidence>
<evidence type="ECO:0000256" key="6">
    <source>
        <dbReference type="ARBA" id="ARBA00023211"/>
    </source>
</evidence>
<keyword evidence="5" id="KW-0520">NAD</keyword>
<keyword evidence="4" id="KW-0560">Oxidoreductase</keyword>
<dbReference type="InterPro" id="IPR050501">
    <property type="entry name" value="ICDH/IPMDH"/>
</dbReference>
<feature type="domain" description="Isopropylmalate dehydrogenase-like" evidence="7">
    <location>
        <begin position="7"/>
        <end position="349"/>
    </location>
</feature>
<comment type="cofactor">
    <cofactor evidence="1">
        <name>Mn(2+)</name>
        <dbReference type="ChEBI" id="CHEBI:29035"/>
    </cofactor>
</comment>
<evidence type="ECO:0000259" key="7">
    <source>
        <dbReference type="SMART" id="SM01329"/>
    </source>
</evidence>
<evidence type="ECO:0000256" key="1">
    <source>
        <dbReference type="ARBA" id="ARBA00001936"/>
    </source>
</evidence>
<dbReference type="GO" id="GO:0000287">
    <property type="term" value="F:magnesium ion binding"/>
    <property type="evidence" value="ECO:0007669"/>
    <property type="project" value="InterPro"/>
</dbReference>
<dbReference type="InterPro" id="IPR019818">
    <property type="entry name" value="IsoCit/isopropylmalate_DH_CS"/>
</dbReference>
<evidence type="ECO:0000313" key="8">
    <source>
        <dbReference type="EMBL" id="KAF0132950.1"/>
    </source>
</evidence>
<dbReference type="Gene3D" id="3.40.718.10">
    <property type="entry name" value="Isopropylmalate Dehydrogenase"/>
    <property type="match status" value="1"/>
</dbReference>
<dbReference type="EMBL" id="WPAF01000038">
    <property type="protein sequence ID" value="KAF0132950.1"/>
    <property type="molecule type" value="Genomic_DNA"/>
</dbReference>
<evidence type="ECO:0000256" key="4">
    <source>
        <dbReference type="ARBA" id="ARBA00023002"/>
    </source>
</evidence>
<dbReference type="PANTHER" id="PTHR43275">
    <property type="entry name" value="D-MALATE DEHYDROGENASE [DECARBOXYLATING]"/>
    <property type="match status" value="1"/>
</dbReference>
<dbReference type="SUPFAM" id="SSF53659">
    <property type="entry name" value="Isocitrate/Isopropylmalate dehydrogenase-like"/>
    <property type="match status" value="1"/>
</dbReference>
<reference evidence="8 9" key="1">
    <citation type="submission" date="2019-12" db="EMBL/GenBank/DDBJ databases">
        <authorList>
            <person name="Wolfe R."/>
            <person name="Danczak R."/>
            <person name="Wilkins M."/>
        </authorList>
    </citation>
    <scope>NUCLEOTIDE SEQUENCE [LARGE SCALE GENOMIC DNA]</scope>
    <source>
        <strain evidence="8">X2_MaxBin.013</strain>
    </source>
</reference>
<dbReference type="PANTHER" id="PTHR43275:SF1">
    <property type="entry name" value="D-MALATE DEHYDROGENASE [DECARBOXYLATING]"/>
    <property type="match status" value="1"/>
</dbReference>
<name>A0A833P2P1_UNCSA</name>
<dbReference type="SMART" id="SM01329">
    <property type="entry name" value="Iso_dh"/>
    <property type="match status" value="1"/>
</dbReference>
<dbReference type="GO" id="GO:0051287">
    <property type="term" value="F:NAD binding"/>
    <property type="evidence" value="ECO:0007669"/>
    <property type="project" value="InterPro"/>
</dbReference>
<keyword evidence="6" id="KW-0464">Manganese</keyword>
<dbReference type="Pfam" id="PF00180">
    <property type="entry name" value="Iso_dh"/>
    <property type="match status" value="1"/>
</dbReference>
<dbReference type="PROSITE" id="PS00470">
    <property type="entry name" value="IDH_IMDH"/>
    <property type="match status" value="1"/>
</dbReference>
<comment type="cofactor">
    <cofactor evidence="2">
        <name>Mg(2+)</name>
        <dbReference type="ChEBI" id="CHEBI:18420"/>
    </cofactor>
</comment>
<protein>
    <submittedName>
        <fullName evidence="8">3-isopropylmalate dehydrogenase</fullName>
    </submittedName>
</protein>
<evidence type="ECO:0000256" key="2">
    <source>
        <dbReference type="ARBA" id="ARBA00001946"/>
    </source>
</evidence>
<evidence type="ECO:0000313" key="9">
    <source>
        <dbReference type="Proteomes" id="UP000488506"/>
    </source>
</evidence>
<accession>A0A833P2P1</accession>
<dbReference type="InterPro" id="IPR024084">
    <property type="entry name" value="IsoPropMal-DH-like_dom"/>
</dbReference>
<keyword evidence="3" id="KW-0479">Metal-binding</keyword>
<evidence type="ECO:0000256" key="5">
    <source>
        <dbReference type="ARBA" id="ARBA00023027"/>
    </source>
</evidence>
<sequence length="355" mass="38957">MTKKNYKIAVIGGDGTGPEVVAEGLKVLKAASKKHKFDYQLEEFDFSGKRYLKTGELVSDKDIEKLRKYDAIYLGAVGDPEVKPGILEHGVLLRIRFALDQYINLRPVKLFPNVWTPIKDKGPQEIDFVVVRENSEGLYASTGGYLKKGTPDEIATQVSVNTRKGVERCLRYAFEYCTKRSKRKQLTLVGKTNVLTFAFNLWERAFHEIGDKDYPGIKREYAHVDAACMWFVKNPEWFDVIVTDNMFGDIITDLGAMIQGGMGIAAGGNINPEGVSMFEPIGGSAPKYTGKNIINPLAAIGAVQLLLDQIGENQAAIDIEKSIIKTVAKMPSMAAGKMGMSTTEVGDCVVSGVGS</sequence>
<dbReference type="AlphaFoldDB" id="A0A833P2P1"/>
<organism evidence="8 9">
    <name type="scientific">Candidatus Saganbacteria bacterium</name>
    <dbReference type="NCBI Taxonomy" id="2575572"/>
    <lineage>
        <taxon>Bacteria</taxon>
        <taxon>Bacillati</taxon>
        <taxon>Saganbacteria</taxon>
    </lineage>
</organism>
<dbReference type="GO" id="GO:0016616">
    <property type="term" value="F:oxidoreductase activity, acting on the CH-OH group of donors, NAD or NADP as acceptor"/>
    <property type="evidence" value="ECO:0007669"/>
    <property type="project" value="InterPro"/>
</dbReference>
<dbReference type="Proteomes" id="UP000488506">
    <property type="component" value="Unassembled WGS sequence"/>
</dbReference>
<dbReference type="NCBIfam" id="NF002898">
    <property type="entry name" value="PRK03437.1"/>
    <property type="match status" value="1"/>
</dbReference>
<comment type="caution">
    <text evidence="8">The sequence shown here is derived from an EMBL/GenBank/DDBJ whole genome shotgun (WGS) entry which is preliminary data.</text>
</comment>
<gene>
    <name evidence="8" type="ORF">FD145_1485</name>
</gene>
<proteinExistence type="predicted"/>